<dbReference type="AlphaFoldDB" id="A0A2H1VAL0"/>
<dbReference type="InterPro" id="IPR036691">
    <property type="entry name" value="Endo/exonu/phosph_ase_sf"/>
</dbReference>
<dbReference type="Gene3D" id="3.60.10.10">
    <property type="entry name" value="Endonuclease/exonuclease/phosphatase"/>
    <property type="match status" value="1"/>
</dbReference>
<reference evidence="1" key="1">
    <citation type="submission" date="2016-07" db="EMBL/GenBank/DDBJ databases">
        <authorList>
            <person name="Bretaudeau A."/>
        </authorList>
    </citation>
    <scope>NUCLEOTIDE SEQUENCE</scope>
    <source>
        <strain evidence="1">Rice</strain>
        <tissue evidence="1">Whole body</tissue>
    </source>
</reference>
<dbReference type="SUPFAM" id="SSF56219">
    <property type="entry name" value="DNase I-like"/>
    <property type="match status" value="1"/>
</dbReference>
<proteinExistence type="predicted"/>
<dbReference type="GO" id="GO:0031012">
    <property type="term" value="C:extracellular matrix"/>
    <property type="evidence" value="ECO:0007669"/>
    <property type="project" value="TreeGrafter"/>
</dbReference>
<gene>
    <name evidence="1" type="ORF">SFRICE_006870</name>
</gene>
<sequence>MSAINIYYQNVRGLRTKTNNLLRNVCVNNYDIIVFTETWLTDDIYDIYLCNENKGNSYNVQLNNFANSLNRIMFTNPLDKFIILGDFNFSNNVDWISVSTNSLELTPINISSQHIKDFFDTATITNLSQYNNIKNANDRLLDLVFSNDSVGVAECTDPLALPVDLHHKPLIINANFIEIHKLVDKKITKFIYSKGNYEAIRADLDQVKWDELLLTKPLNEAVTIFYSKLYELRDKYIPIKTITHSSHPPWYNSALVKMLKEKYKYHCRYKTYRNISDYHSFSILRSRVIELEKSCFNTYMEKVESTIIKNPKSFWSYIKSKKNTNSFPNVMRYGDETASTGEGISNLFATFFRSTYQEPDPLTLLPSDCCVVDSSTCISTVEISYPEVLRRQINDICFLLNIANGTVDCSDLLANLALKTNLLGFRQRPLLYTPFTTTKYRRNAFLSRAARSFNVIPHNLNIDLFCTSAATARRLLAKSFFED</sequence>
<dbReference type="EMBL" id="ODYU01001533">
    <property type="protein sequence ID" value="SOQ37879.1"/>
    <property type="molecule type" value="Genomic_DNA"/>
</dbReference>
<name>A0A2H1VAL0_SPOFR</name>
<organism evidence="1">
    <name type="scientific">Spodoptera frugiperda</name>
    <name type="common">Fall armyworm</name>
    <dbReference type="NCBI Taxonomy" id="7108"/>
    <lineage>
        <taxon>Eukaryota</taxon>
        <taxon>Metazoa</taxon>
        <taxon>Ecdysozoa</taxon>
        <taxon>Arthropoda</taxon>
        <taxon>Hexapoda</taxon>
        <taxon>Insecta</taxon>
        <taxon>Pterygota</taxon>
        <taxon>Neoptera</taxon>
        <taxon>Endopterygota</taxon>
        <taxon>Lepidoptera</taxon>
        <taxon>Glossata</taxon>
        <taxon>Ditrysia</taxon>
        <taxon>Noctuoidea</taxon>
        <taxon>Noctuidae</taxon>
        <taxon>Amphipyrinae</taxon>
        <taxon>Spodoptera</taxon>
    </lineage>
</organism>
<dbReference type="PANTHER" id="PTHR33395:SF22">
    <property type="entry name" value="REVERSE TRANSCRIPTASE DOMAIN-CONTAINING PROTEIN"/>
    <property type="match status" value="1"/>
</dbReference>
<accession>A0A2H1VAL0</accession>
<protein>
    <submittedName>
        <fullName evidence="1">SFRICE_006870</fullName>
    </submittedName>
</protein>
<dbReference type="GO" id="GO:0061343">
    <property type="term" value="P:cell adhesion involved in heart morphogenesis"/>
    <property type="evidence" value="ECO:0007669"/>
    <property type="project" value="TreeGrafter"/>
</dbReference>
<dbReference type="GO" id="GO:0007508">
    <property type="term" value="P:larval heart development"/>
    <property type="evidence" value="ECO:0007669"/>
    <property type="project" value="TreeGrafter"/>
</dbReference>
<dbReference type="PANTHER" id="PTHR33395">
    <property type="entry name" value="TRANSCRIPTASE, PUTATIVE-RELATED-RELATED"/>
    <property type="match status" value="1"/>
</dbReference>
<evidence type="ECO:0000313" key="1">
    <source>
        <dbReference type="EMBL" id="SOQ37879.1"/>
    </source>
</evidence>